<comment type="caution">
    <text evidence="1">The sequence shown here is derived from an EMBL/GenBank/DDBJ whole genome shotgun (WGS) entry which is preliminary data.</text>
</comment>
<name>A0A1F7XK04_9BACT</name>
<dbReference type="InterPro" id="IPR010921">
    <property type="entry name" value="Trp_repressor/repl_initiator"/>
</dbReference>
<protein>
    <recommendedName>
        <fullName evidence="3">TrpR like protein, YerC/YecD</fullName>
    </recommendedName>
</protein>
<dbReference type="EMBL" id="MGFX01000006">
    <property type="protein sequence ID" value="OGM15371.1"/>
    <property type="molecule type" value="Genomic_DNA"/>
</dbReference>
<proteinExistence type="predicted"/>
<dbReference type="InterPro" id="IPR000831">
    <property type="entry name" value="Trp_repress"/>
</dbReference>
<evidence type="ECO:0000313" key="1">
    <source>
        <dbReference type="EMBL" id="OGM15371.1"/>
    </source>
</evidence>
<evidence type="ECO:0000313" key="2">
    <source>
        <dbReference type="Proteomes" id="UP000177382"/>
    </source>
</evidence>
<dbReference type="GO" id="GO:0003700">
    <property type="term" value="F:DNA-binding transcription factor activity"/>
    <property type="evidence" value="ECO:0007669"/>
    <property type="project" value="InterPro"/>
</dbReference>
<organism evidence="1 2">
    <name type="scientific">Candidatus Woesebacteria bacterium RBG_16_42_24</name>
    <dbReference type="NCBI Taxonomy" id="1802485"/>
    <lineage>
        <taxon>Bacteria</taxon>
        <taxon>Candidatus Woeseibacteriota</taxon>
    </lineage>
</organism>
<dbReference type="SUPFAM" id="SSF48295">
    <property type="entry name" value="TrpR-like"/>
    <property type="match status" value="1"/>
</dbReference>
<dbReference type="AlphaFoldDB" id="A0A1F7XK04"/>
<dbReference type="GO" id="GO:0043565">
    <property type="term" value="F:sequence-specific DNA binding"/>
    <property type="evidence" value="ECO:0007669"/>
    <property type="project" value="InterPro"/>
</dbReference>
<reference evidence="1 2" key="1">
    <citation type="journal article" date="2016" name="Nat. Commun.">
        <title>Thousands of microbial genomes shed light on interconnected biogeochemical processes in an aquifer system.</title>
        <authorList>
            <person name="Anantharaman K."/>
            <person name="Brown C.T."/>
            <person name="Hug L.A."/>
            <person name="Sharon I."/>
            <person name="Castelle C.J."/>
            <person name="Probst A.J."/>
            <person name="Thomas B.C."/>
            <person name="Singh A."/>
            <person name="Wilkins M.J."/>
            <person name="Karaoz U."/>
            <person name="Brodie E.L."/>
            <person name="Williams K.H."/>
            <person name="Hubbard S.S."/>
            <person name="Banfield J.F."/>
        </authorList>
    </citation>
    <scope>NUCLEOTIDE SEQUENCE [LARGE SCALE GENOMIC DNA]</scope>
</reference>
<dbReference type="Gene3D" id="1.10.1270.10">
    <property type="entry name" value="TrpR-like"/>
    <property type="match status" value="1"/>
</dbReference>
<gene>
    <name evidence="1" type="ORF">A2V97_01945</name>
</gene>
<accession>A0A1F7XK04</accession>
<dbReference type="Pfam" id="PF01371">
    <property type="entry name" value="Trp_repressor"/>
    <property type="match status" value="1"/>
</dbReference>
<dbReference type="InterPro" id="IPR038116">
    <property type="entry name" value="TrpR-like_sf"/>
</dbReference>
<evidence type="ECO:0008006" key="3">
    <source>
        <dbReference type="Google" id="ProtNLM"/>
    </source>
</evidence>
<sequence>MTKVSRLPLRNDVWGRIFKLFIETLAGVKEETKLEMFVRDFFSPTERIMFAKRLAASVLLSKGHNYQNIRQILRISPSTIARINLKVKYEGKGLNVVIADILRKQDARIIWKEIEDLFDLPTKASLKSPERFKRGLARQQEITELKERF</sequence>
<dbReference type="Proteomes" id="UP000177382">
    <property type="component" value="Unassembled WGS sequence"/>
</dbReference>